<dbReference type="GO" id="GO:0004252">
    <property type="term" value="F:serine-type endopeptidase activity"/>
    <property type="evidence" value="ECO:0007669"/>
    <property type="project" value="InterPro"/>
</dbReference>
<keyword evidence="2" id="KW-0479">Metal-binding</keyword>
<keyword evidence="4" id="KW-0720">Serine protease</keyword>
<evidence type="ECO:0000256" key="5">
    <source>
        <dbReference type="ARBA" id="ARBA00022837"/>
    </source>
</evidence>
<dbReference type="AlphaFoldDB" id="A0A6P4EA11"/>
<dbReference type="InterPro" id="IPR001314">
    <property type="entry name" value="Peptidase_S1A"/>
</dbReference>
<evidence type="ECO:0000256" key="1">
    <source>
        <dbReference type="ARBA" id="ARBA00022670"/>
    </source>
</evidence>
<feature type="chain" id="PRO_5027877817" evidence="9">
    <location>
        <begin position="23"/>
        <end position="285"/>
    </location>
</feature>
<dbReference type="CDD" id="cd00190">
    <property type="entry name" value="Tryp_SPc"/>
    <property type="match status" value="1"/>
</dbReference>
<evidence type="ECO:0000256" key="8">
    <source>
        <dbReference type="ARBA" id="ARBA00024195"/>
    </source>
</evidence>
<name>A0A6P4EA11_DRORH</name>
<dbReference type="GO" id="GO:0046872">
    <property type="term" value="F:metal ion binding"/>
    <property type="evidence" value="ECO:0007669"/>
    <property type="project" value="UniProtKB-KW"/>
</dbReference>
<evidence type="ECO:0000313" key="11">
    <source>
        <dbReference type="RefSeq" id="XP_016972033.1"/>
    </source>
</evidence>
<dbReference type="InterPro" id="IPR033116">
    <property type="entry name" value="TRYPSIN_SER"/>
</dbReference>
<keyword evidence="3" id="KW-0378">Hydrolase</keyword>
<dbReference type="InterPro" id="IPR043504">
    <property type="entry name" value="Peptidase_S1_PA_chymotrypsin"/>
</dbReference>
<comment type="similarity">
    <text evidence="8">Belongs to the peptidase S1 family. CLIP subfamily.</text>
</comment>
<evidence type="ECO:0000256" key="3">
    <source>
        <dbReference type="ARBA" id="ARBA00022801"/>
    </source>
</evidence>
<proteinExistence type="inferred from homology"/>
<evidence type="ECO:0000256" key="9">
    <source>
        <dbReference type="SAM" id="SignalP"/>
    </source>
</evidence>
<evidence type="ECO:0000256" key="6">
    <source>
        <dbReference type="ARBA" id="ARBA00023145"/>
    </source>
</evidence>
<accession>A0A6P4EA11</accession>
<evidence type="ECO:0000259" key="10">
    <source>
        <dbReference type="PROSITE" id="PS50240"/>
    </source>
</evidence>
<dbReference type="SUPFAM" id="SSF50494">
    <property type="entry name" value="Trypsin-like serine proteases"/>
    <property type="match status" value="1"/>
</dbReference>
<dbReference type="SMART" id="SM00020">
    <property type="entry name" value="Tryp_SPc"/>
    <property type="match status" value="1"/>
</dbReference>
<dbReference type="Pfam" id="PF00089">
    <property type="entry name" value="Trypsin"/>
    <property type="match status" value="1"/>
</dbReference>
<dbReference type="RefSeq" id="XP_016972033.1">
    <property type="nucleotide sequence ID" value="XM_017116544.1"/>
</dbReference>
<keyword evidence="6" id="KW-0865">Zymogen</keyword>
<reference evidence="11" key="1">
    <citation type="submission" date="2025-08" db="UniProtKB">
        <authorList>
            <consortium name="RefSeq"/>
        </authorList>
    </citation>
    <scope>IDENTIFICATION</scope>
</reference>
<dbReference type="PRINTS" id="PR00722">
    <property type="entry name" value="CHYMOTRYPSIN"/>
</dbReference>
<dbReference type="Gene3D" id="2.40.10.10">
    <property type="entry name" value="Trypsin-like serine proteases"/>
    <property type="match status" value="2"/>
</dbReference>
<keyword evidence="7" id="KW-1015">Disulfide bond</keyword>
<dbReference type="InterPro" id="IPR009003">
    <property type="entry name" value="Peptidase_S1_PA"/>
</dbReference>
<dbReference type="GO" id="GO:0006508">
    <property type="term" value="P:proteolysis"/>
    <property type="evidence" value="ECO:0007669"/>
    <property type="project" value="UniProtKB-KW"/>
</dbReference>
<dbReference type="FunFam" id="2.40.10.10:FF:000078">
    <property type="entry name" value="Serine protease H137"/>
    <property type="match status" value="1"/>
</dbReference>
<keyword evidence="1" id="KW-0645">Protease</keyword>
<sequence>MKGFILGVAALACLFLCKEGSARLLEPDCGTTRTWHRVKRVIGGQNAEMYANPWMVLLFKDLEAKCGGTLITSRFVLTAAQCFEYSINKVRLGEYDRTTNPDCSSMGCKPPSFEIDIERLIRHPSFDLETMQNDIGLVKLARNVIFSDHIRPICLLVYQTAVRSFTSYEVTGWGKTKTNTNSEKLQTATLINMNRVICENMFGDHFNESKICAGGFNSDTCNGDSGGPLTAELVYGQIWRIFQFGITSYGLSSCDGLSVYTNVTHYIDWIEDTILRDNVFRFNNK</sequence>
<organism evidence="11">
    <name type="scientific">Drosophila rhopaloa</name>
    <name type="common">Fruit fly</name>
    <dbReference type="NCBI Taxonomy" id="1041015"/>
    <lineage>
        <taxon>Eukaryota</taxon>
        <taxon>Metazoa</taxon>
        <taxon>Ecdysozoa</taxon>
        <taxon>Arthropoda</taxon>
        <taxon>Hexapoda</taxon>
        <taxon>Insecta</taxon>
        <taxon>Pterygota</taxon>
        <taxon>Neoptera</taxon>
        <taxon>Endopterygota</taxon>
        <taxon>Diptera</taxon>
        <taxon>Brachycera</taxon>
        <taxon>Muscomorpha</taxon>
        <taxon>Ephydroidea</taxon>
        <taxon>Drosophilidae</taxon>
        <taxon>Drosophila</taxon>
        <taxon>Sophophora</taxon>
    </lineage>
</organism>
<feature type="domain" description="Peptidase S1" evidence="10">
    <location>
        <begin position="41"/>
        <end position="275"/>
    </location>
</feature>
<dbReference type="PROSITE" id="PS50240">
    <property type="entry name" value="TRYPSIN_DOM"/>
    <property type="match status" value="1"/>
</dbReference>
<keyword evidence="9" id="KW-0732">Signal</keyword>
<evidence type="ECO:0000256" key="4">
    <source>
        <dbReference type="ARBA" id="ARBA00022825"/>
    </source>
</evidence>
<keyword evidence="5" id="KW-0106">Calcium</keyword>
<dbReference type="OrthoDB" id="7865330at2759"/>
<dbReference type="InterPro" id="IPR051487">
    <property type="entry name" value="Ser/Thr_Proteases_Immune/Dev"/>
</dbReference>
<evidence type="ECO:0000256" key="2">
    <source>
        <dbReference type="ARBA" id="ARBA00022723"/>
    </source>
</evidence>
<dbReference type="InterPro" id="IPR001254">
    <property type="entry name" value="Trypsin_dom"/>
</dbReference>
<protein>
    <submittedName>
        <fullName evidence="11">Serine protease easter-like</fullName>
    </submittedName>
</protein>
<dbReference type="PANTHER" id="PTHR24256">
    <property type="entry name" value="TRYPTASE-RELATED"/>
    <property type="match status" value="1"/>
</dbReference>
<dbReference type="FunFam" id="2.40.10.10:FF:000060">
    <property type="entry name" value="Acrosin"/>
    <property type="match status" value="1"/>
</dbReference>
<dbReference type="PROSITE" id="PS00135">
    <property type="entry name" value="TRYPSIN_SER"/>
    <property type="match status" value="1"/>
</dbReference>
<gene>
    <name evidence="11" type="primary">LOC108039514</name>
</gene>
<feature type="signal peptide" evidence="9">
    <location>
        <begin position="1"/>
        <end position="22"/>
    </location>
</feature>
<evidence type="ECO:0000256" key="7">
    <source>
        <dbReference type="ARBA" id="ARBA00023157"/>
    </source>
</evidence>